<dbReference type="EMBL" id="JAVDTT010000001">
    <property type="protein sequence ID" value="MDR6840432.1"/>
    <property type="molecule type" value="Genomic_DNA"/>
</dbReference>
<evidence type="ECO:0000256" key="1">
    <source>
        <dbReference type="SAM" id="SignalP"/>
    </source>
</evidence>
<organism evidence="2 3">
    <name type="scientific">Pseudoxanthomonas sacheonensis</name>
    <dbReference type="NCBI Taxonomy" id="443615"/>
    <lineage>
        <taxon>Bacteria</taxon>
        <taxon>Pseudomonadati</taxon>
        <taxon>Pseudomonadota</taxon>
        <taxon>Gammaproteobacteria</taxon>
        <taxon>Lysobacterales</taxon>
        <taxon>Lysobacteraceae</taxon>
        <taxon>Pseudoxanthomonas</taxon>
    </lineage>
</organism>
<dbReference type="Proteomes" id="UP001254759">
    <property type="component" value="Unassembled WGS sequence"/>
</dbReference>
<protein>
    <recommendedName>
        <fullName evidence="4">Secreted protein</fullName>
    </recommendedName>
</protein>
<gene>
    <name evidence="2" type="ORF">J2W94_000696</name>
</gene>
<sequence length="189" mass="20864">MRFFLTILTAWVLLYSSVSSAMSLSDRNIDDIYSSSSLVMEAVVTKLSAQCDGEGVEGCLAQYELVIEPRKIIKGVPEVGTKSAVSVCSRISLDIGGRYFLFLEPPSENSLMEKRGCSLALEFDGAFEKLGKFTYRVKSPDATILVDFLGEKYMTNAIVSKQFDECLDRISRGLPPEGKECRSQASQND</sequence>
<feature type="signal peptide" evidence="1">
    <location>
        <begin position="1"/>
        <end position="21"/>
    </location>
</feature>
<evidence type="ECO:0000313" key="3">
    <source>
        <dbReference type="Proteomes" id="UP001254759"/>
    </source>
</evidence>
<dbReference type="RefSeq" id="WP_310090311.1">
    <property type="nucleotide sequence ID" value="NZ_JAVDTT010000001.1"/>
</dbReference>
<feature type="chain" id="PRO_5046628616" description="Secreted protein" evidence="1">
    <location>
        <begin position="22"/>
        <end position="189"/>
    </location>
</feature>
<keyword evidence="3" id="KW-1185">Reference proteome</keyword>
<evidence type="ECO:0008006" key="4">
    <source>
        <dbReference type="Google" id="ProtNLM"/>
    </source>
</evidence>
<name>A0ABU1RPA1_9GAMM</name>
<accession>A0ABU1RPA1</accession>
<evidence type="ECO:0000313" key="2">
    <source>
        <dbReference type="EMBL" id="MDR6840432.1"/>
    </source>
</evidence>
<comment type="caution">
    <text evidence="2">The sequence shown here is derived from an EMBL/GenBank/DDBJ whole genome shotgun (WGS) entry which is preliminary data.</text>
</comment>
<reference evidence="2 3" key="1">
    <citation type="submission" date="2023-07" db="EMBL/GenBank/DDBJ databases">
        <title>Sorghum-associated microbial communities from plants grown in Nebraska, USA.</title>
        <authorList>
            <person name="Schachtman D."/>
        </authorList>
    </citation>
    <scope>NUCLEOTIDE SEQUENCE [LARGE SCALE GENOMIC DNA]</scope>
    <source>
        <strain evidence="2 3">BE107</strain>
    </source>
</reference>
<keyword evidence="1" id="KW-0732">Signal</keyword>
<proteinExistence type="predicted"/>